<evidence type="ECO:0000256" key="3">
    <source>
        <dbReference type="ARBA" id="ARBA00022670"/>
    </source>
</evidence>
<keyword evidence="8" id="KW-1185">Reference proteome</keyword>
<evidence type="ECO:0000313" key="9">
    <source>
        <dbReference type="RefSeq" id="XP_015273777.1"/>
    </source>
</evidence>
<protein>
    <submittedName>
        <fullName evidence="9">Sentrin-specific protease 7-like</fullName>
    </submittedName>
</protein>
<dbReference type="GeneID" id="107116390"/>
<organism evidence="8 9">
    <name type="scientific">Gekko japonicus</name>
    <name type="common">Schlegel's Japanese gecko</name>
    <dbReference type="NCBI Taxonomy" id="146911"/>
    <lineage>
        <taxon>Eukaryota</taxon>
        <taxon>Metazoa</taxon>
        <taxon>Chordata</taxon>
        <taxon>Craniata</taxon>
        <taxon>Vertebrata</taxon>
        <taxon>Euteleostomi</taxon>
        <taxon>Lepidosauria</taxon>
        <taxon>Squamata</taxon>
        <taxon>Bifurcata</taxon>
        <taxon>Gekkota</taxon>
        <taxon>Gekkonidae</taxon>
        <taxon>Gekkoninae</taxon>
        <taxon>Gekko</taxon>
    </lineage>
</organism>
<evidence type="ECO:0000256" key="4">
    <source>
        <dbReference type="ARBA" id="ARBA00022786"/>
    </source>
</evidence>
<dbReference type="PANTHER" id="PTHR46896:SF2">
    <property type="entry name" value="SENTRIN-SPECIFIC PROTEASE 7"/>
    <property type="match status" value="1"/>
</dbReference>
<evidence type="ECO:0000256" key="5">
    <source>
        <dbReference type="ARBA" id="ARBA00022801"/>
    </source>
</evidence>
<comment type="similarity">
    <text evidence="1">Belongs to the peptidase C48 family.</text>
</comment>
<reference evidence="9" key="1">
    <citation type="submission" date="2025-08" db="UniProtKB">
        <authorList>
            <consortium name="RefSeq"/>
        </authorList>
    </citation>
    <scope>IDENTIFICATION</scope>
</reference>
<name>A0ABM1KJ90_GEKJA</name>
<dbReference type="Proteomes" id="UP000694871">
    <property type="component" value="Unplaced"/>
</dbReference>
<keyword evidence="4" id="KW-0833">Ubl conjugation pathway</keyword>
<feature type="non-terminal residue" evidence="9">
    <location>
        <position position="1"/>
    </location>
</feature>
<sequence>SHWYIAVICFPWLDEVVYEDSVGQCSLQSPIHQFPVQPEMKSGTVRTETVLIFNDNSNDKEETDINSSLQPNDNGQHQRLSPTLDSRSSQSYSSSSEIKKICKRPCILILDSLKASSIQNTVQLLREYLEVEWEAKRKTRRVFSKSTMVDFCPRVPKQNNSSDCGVYLLQYVETFFKDPIVNFELPLHLERWFPRQVVKNKREEIRDLILQLHLQQQSGSKS</sequence>
<keyword evidence="3" id="KW-0645">Protease</keyword>
<feature type="domain" description="Ubiquitin-like protease family profile" evidence="7">
    <location>
        <begin position="1"/>
        <end position="175"/>
    </location>
</feature>
<evidence type="ECO:0000256" key="2">
    <source>
        <dbReference type="ARBA" id="ARBA00022553"/>
    </source>
</evidence>
<evidence type="ECO:0000256" key="1">
    <source>
        <dbReference type="ARBA" id="ARBA00005234"/>
    </source>
</evidence>
<feature type="region of interest" description="Disordered" evidence="6">
    <location>
        <begin position="56"/>
        <end position="92"/>
    </location>
</feature>
<keyword evidence="5" id="KW-0378">Hydrolase</keyword>
<accession>A0ABM1KJ90</accession>
<dbReference type="RefSeq" id="XP_015273777.1">
    <property type="nucleotide sequence ID" value="XM_015418291.1"/>
</dbReference>
<dbReference type="Pfam" id="PF02902">
    <property type="entry name" value="Peptidase_C48"/>
    <property type="match status" value="1"/>
</dbReference>
<evidence type="ECO:0000259" key="7">
    <source>
        <dbReference type="PROSITE" id="PS50600"/>
    </source>
</evidence>
<dbReference type="InterPro" id="IPR038765">
    <property type="entry name" value="Papain-like_cys_pep_sf"/>
</dbReference>
<keyword evidence="2" id="KW-0597">Phosphoprotein</keyword>
<proteinExistence type="inferred from homology"/>
<feature type="compositionally biased region" description="Polar residues" evidence="6">
    <location>
        <begin position="65"/>
        <end position="85"/>
    </location>
</feature>
<dbReference type="Gene3D" id="1.10.418.20">
    <property type="match status" value="1"/>
</dbReference>
<evidence type="ECO:0000256" key="6">
    <source>
        <dbReference type="SAM" id="MobiDB-lite"/>
    </source>
</evidence>
<dbReference type="InterPro" id="IPR003653">
    <property type="entry name" value="Peptidase_C48_C"/>
</dbReference>
<dbReference type="PROSITE" id="PS50600">
    <property type="entry name" value="ULP_PROTEASE"/>
    <property type="match status" value="1"/>
</dbReference>
<dbReference type="PANTHER" id="PTHR46896">
    <property type="entry name" value="SENTRIN-SPECIFIC PROTEASE"/>
    <property type="match status" value="1"/>
</dbReference>
<dbReference type="SUPFAM" id="SSF54001">
    <property type="entry name" value="Cysteine proteinases"/>
    <property type="match status" value="1"/>
</dbReference>
<gene>
    <name evidence="9" type="primary">LOC107116390</name>
</gene>
<evidence type="ECO:0000313" key="8">
    <source>
        <dbReference type="Proteomes" id="UP000694871"/>
    </source>
</evidence>
<dbReference type="InterPro" id="IPR051947">
    <property type="entry name" value="Sentrin-specific_protease"/>
</dbReference>